<dbReference type="InterPro" id="IPR013216">
    <property type="entry name" value="Methyltransf_11"/>
</dbReference>
<accession>A0A7X9DLC9</accession>
<name>A0A7X9DLC9_UNCKA</name>
<keyword evidence="2" id="KW-0808">Transferase</keyword>
<dbReference type="CDD" id="cd02440">
    <property type="entry name" value="AdoMet_MTases"/>
    <property type="match status" value="1"/>
</dbReference>
<dbReference type="GO" id="GO:0032259">
    <property type="term" value="P:methylation"/>
    <property type="evidence" value="ECO:0007669"/>
    <property type="project" value="UniProtKB-KW"/>
</dbReference>
<dbReference type="AlphaFoldDB" id="A0A7X9DLC9"/>
<sequence length="254" mass="29320">MITSINKNEIADLWNRLAERFNTHLPLGKIHPDAAVNIHVGWPVLFQQIEYQAKFLGVKKCKILDFGCGAGEFIKRLHKKGHSVVGIDHSENMLFAARKFLPKNIELVHGNHESPIFDDPKYHEGFDIITAVHSLEWIEDIETTFNNFAKVLRKGGIVLFAVFPKSHIVDSIKIKDLFEDFDSPTDPTVGYANFSGVRVPVYIRDASFFDKYFEGNGFQKILEVYPPYPKYFFREYNWSGSKEPEMMILSYRKL</sequence>
<dbReference type="InterPro" id="IPR029063">
    <property type="entry name" value="SAM-dependent_MTases_sf"/>
</dbReference>
<proteinExistence type="predicted"/>
<protein>
    <submittedName>
        <fullName evidence="2">Class I SAM-dependent methyltransferase</fullName>
    </submittedName>
</protein>
<dbReference type="PANTHER" id="PTHR43861:SF1">
    <property type="entry name" value="TRANS-ACONITATE 2-METHYLTRANSFERASE"/>
    <property type="match status" value="1"/>
</dbReference>
<evidence type="ECO:0000313" key="3">
    <source>
        <dbReference type="Proteomes" id="UP000526033"/>
    </source>
</evidence>
<dbReference type="PANTHER" id="PTHR43861">
    <property type="entry name" value="TRANS-ACONITATE 2-METHYLTRANSFERASE-RELATED"/>
    <property type="match status" value="1"/>
</dbReference>
<dbReference type="Proteomes" id="UP000526033">
    <property type="component" value="Unassembled WGS sequence"/>
</dbReference>
<dbReference type="Gene3D" id="3.40.50.150">
    <property type="entry name" value="Vaccinia Virus protein VP39"/>
    <property type="match status" value="1"/>
</dbReference>
<gene>
    <name evidence="2" type="ORF">GYA27_04000</name>
</gene>
<dbReference type="SUPFAM" id="SSF53335">
    <property type="entry name" value="S-adenosyl-L-methionine-dependent methyltransferases"/>
    <property type="match status" value="1"/>
</dbReference>
<organism evidence="2 3">
    <name type="scientific">candidate division WWE3 bacterium</name>
    <dbReference type="NCBI Taxonomy" id="2053526"/>
    <lineage>
        <taxon>Bacteria</taxon>
        <taxon>Katanobacteria</taxon>
    </lineage>
</organism>
<dbReference type="EMBL" id="JAAZNL010000050">
    <property type="protein sequence ID" value="NMB70334.1"/>
    <property type="molecule type" value="Genomic_DNA"/>
</dbReference>
<evidence type="ECO:0000259" key="1">
    <source>
        <dbReference type="Pfam" id="PF08241"/>
    </source>
</evidence>
<reference evidence="2 3" key="1">
    <citation type="journal article" date="2020" name="Biotechnol. Biofuels">
        <title>New insights from the biogas microbiome by comprehensive genome-resolved metagenomics of nearly 1600 species originating from multiple anaerobic digesters.</title>
        <authorList>
            <person name="Campanaro S."/>
            <person name="Treu L."/>
            <person name="Rodriguez-R L.M."/>
            <person name="Kovalovszki A."/>
            <person name="Ziels R.M."/>
            <person name="Maus I."/>
            <person name="Zhu X."/>
            <person name="Kougias P.G."/>
            <person name="Basile A."/>
            <person name="Luo G."/>
            <person name="Schluter A."/>
            <person name="Konstantinidis K.T."/>
            <person name="Angelidaki I."/>
        </authorList>
    </citation>
    <scope>NUCLEOTIDE SEQUENCE [LARGE SCALE GENOMIC DNA]</scope>
    <source>
        <strain evidence="2">AS27yjCOA_165</strain>
    </source>
</reference>
<dbReference type="Pfam" id="PF08241">
    <property type="entry name" value="Methyltransf_11"/>
    <property type="match status" value="1"/>
</dbReference>
<keyword evidence="2" id="KW-0489">Methyltransferase</keyword>
<evidence type="ECO:0000313" key="2">
    <source>
        <dbReference type="EMBL" id="NMB70334.1"/>
    </source>
</evidence>
<comment type="caution">
    <text evidence="2">The sequence shown here is derived from an EMBL/GenBank/DDBJ whole genome shotgun (WGS) entry which is preliminary data.</text>
</comment>
<dbReference type="GO" id="GO:0008757">
    <property type="term" value="F:S-adenosylmethionine-dependent methyltransferase activity"/>
    <property type="evidence" value="ECO:0007669"/>
    <property type="project" value="InterPro"/>
</dbReference>
<feature type="domain" description="Methyltransferase type 11" evidence="1">
    <location>
        <begin position="64"/>
        <end position="160"/>
    </location>
</feature>